<feature type="domain" description="Fibronectin type-III" evidence="3">
    <location>
        <begin position="616"/>
        <end position="714"/>
    </location>
</feature>
<evidence type="ECO:0000256" key="1">
    <source>
        <dbReference type="ARBA" id="ARBA00022536"/>
    </source>
</evidence>
<dbReference type="InterPro" id="IPR013783">
    <property type="entry name" value="Ig-like_fold"/>
</dbReference>
<dbReference type="RefSeq" id="XP_022237635.1">
    <property type="nucleotide sequence ID" value="XM_022381927.1"/>
</dbReference>
<dbReference type="Gene3D" id="2.120.10.30">
    <property type="entry name" value="TolB, C-terminal domain"/>
    <property type="match status" value="1"/>
</dbReference>
<dbReference type="SUPFAM" id="SSF49265">
    <property type="entry name" value="Fibronectin type III"/>
    <property type="match status" value="2"/>
</dbReference>
<evidence type="ECO:0000256" key="2">
    <source>
        <dbReference type="SAM" id="Phobius"/>
    </source>
</evidence>
<evidence type="ECO:0000313" key="5">
    <source>
        <dbReference type="RefSeq" id="XP_022237635.1"/>
    </source>
</evidence>
<dbReference type="PROSITE" id="PS50853">
    <property type="entry name" value="FN3"/>
    <property type="match status" value="3"/>
</dbReference>
<keyword evidence="1" id="KW-0245">EGF-like domain</keyword>
<keyword evidence="2" id="KW-0812">Transmembrane</keyword>
<dbReference type="PANTHER" id="PTHR46513">
    <property type="entry name" value="VITELLOGENIN RECEPTOR-LIKE PROTEIN-RELATED-RELATED"/>
    <property type="match status" value="1"/>
</dbReference>
<dbReference type="Proteomes" id="UP000694941">
    <property type="component" value="Unplaced"/>
</dbReference>
<feature type="transmembrane region" description="Helical" evidence="2">
    <location>
        <begin position="21"/>
        <end position="44"/>
    </location>
</feature>
<keyword evidence="2" id="KW-1133">Transmembrane helix</keyword>
<dbReference type="CDD" id="cd00063">
    <property type="entry name" value="FN3"/>
    <property type="match status" value="3"/>
</dbReference>
<dbReference type="InterPro" id="IPR036116">
    <property type="entry name" value="FN3_sf"/>
</dbReference>
<dbReference type="SUPFAM" id="SSF63825">
    <property type="entry name" value="YWTD domain"/>
    <property type="match status" value="1"/>
</dbReference>
<keyword evidence="4" id="KW-1185">Reference proteome</keyword>
<feature type="domain" description="Fibronectin type-III" evidence="3">
    <location>
        <begin position="236"/>
        <end position="331"/>
    </location>
</feature>
<organism evidence="4 5">
    <name type="scientific">Limulus polyphemus</name>
    <name type="common">Atlantic horseshoe crab</name>
    <dbReference type="NCBI Taxonomy" id="6850"/>
    <lineage>
        <taxon>Eukaryota</taxon>
        <taxon>Metazoa</taxon>
        <taxon>Ecdysozoa</taxon>
        <taxon>Arthropoda</taxon>
        <taxon>Chelicerata</taxon>
        <taxon>Merostomata</taxon>
        <taxon>Xiphosura</taxon>
        <taxon>Limulidae</taxon>
        <taxon>Limulus</taxon>
    </lineage>
</organism>
<dbReference type="PANTHER" id="PTHR46513:SF41">
    <property type="entry name" value="LOW-DENSITY LIPOPROTEIN RECEPTOR-RELATED PROTEIN"/>
    <property type="match status" value="1"/>
</dbReference>
<dbReference type="Gene3D" id="2.60.40.10">
    <property type="entry name" value="Immunoglobulins"/>
    <property type="match status" value="3"/>
</dbReference>
<dbReference type="GeneID" id="106478323"/>
<sequence length="815" mass="92209">MRSCIRIPDEPYHGARRIYTMIRAPQVFSVCVIFVCLLTIIYGVNVVEECFKGCRERLATEENFDVVCSPECKLEWCKDGCKKWTLAVSNSCQDTCNGSRANNNDANGKTLYCAMGCNLAIYLYVAKLKGEIGKPSPPYLVGNSRTNESVIIEWSQEPLYDNVTYLVQWKYHSIPGSWEYYKPMKEPISASRVVIYGLHPYTKYKFRVAWVILPQYSPLFSEESVIISTLPYGVPSPSPLINTLTAVGPTRIAVSWDPPLFPNGPIVSYVLYLREQPSGIPSVKDISGSGNQLYYIFTNLRPNTSYQVSVATINNMGEGPADSRNISTLPIPKTADNIESTPYLILGSQQKILKQGLKIWNDYKVLYHSTNESLFVRGVGLHVDQDFIIFSDSSGNIRKISSDGRELKTITNRRSTLPSSLSVDWLNDLVYMVEENKISRCDLYGGLCKVVVFGFKTRATCVHVDPYNGYLYWIWTSDSEGGLYRIGLDKIATQSVNEKDCDQILKNSTLTTLTLDHKNYRLLVPFPDQNTVISMSLEGSEQQHIRNNLQQPKFQQVKSIALYNKLFYWTTGSAVLCEEYHREEKKYYHNKYTFDADETPFISLTILHSDIQPWPVPVNPVEGVQAIFHEKQANISWGKPRLLGGKGAWQNWLYEIIIKELTSGRSIVIKNITTLMFVVDGLLPATVYSVKVRAYSRGGAGPWSTEFRGKTMKQEPEGFSPYILWSAKEGLLKSNIMGDDVQPLIHKIHLKGSIVTGISWYKERVFLTTNNSQLFTYSISPHQSSLQPINVTNAVSLSVDWLAPKLYWSNPAQNL</sequence>
<dbReference type="SMART" id="SM00060">
    <property type="entry name" value="FN3"/>
    <property type="match status" value="3"/>
</dbReference>
<dbReference type="InterPro" id="IPR003961">
    <property type="entry name" value="FN3_dom"/>
</dbReference>
<evidence type="ECO:0000259" key="3">
    <source>
        <dbReference type="PROSITE" id="PS50853"/>
    </source>
</evidence>
<name>A0ABM1S1Y0_LIMPO</name>
<dbReference type="Pfam" id="PF00041">
    <property type="entry name" value="fn3"/>
    <property type="match status" value="2"/>
</dbReference>
<dbReference type="InterPro" id="IPR011042">
    <property type="entry name" value="6-blade_b-propeller_TolB-like"/>
</dbReference>
<protein>
    <submittedName>
        <fullName evidence="5">Proto-oncogene tyrosine-protein kinase ROS-like</fullName>
    </submittedName>
</protein>
<evidence type="ECO:0000313" key="4">
    <source>
        <dbReference type="Proteomes" id="UP000694941"/>
    </source>
</evidence>
<feature type="domain" description="Fibronectin type-III" evidence="3">
    <location>
        <begin position="134"/>
        <end position="232"/>
    </location>
</feature>
<reference evidence="5" key="1">
    <citation type="submission" date="2025-08" db="UniProtKB">
        <authorList>
            <consortium name="RefSeq"/>
        </authorList>
    </citation>
    <scope>IDENTIFICATION</scope>
    <source>
        <tissue evidence="5">Muscle</tissue>
    </source>
</reference>
<proteinExistence type="predicted"/>
<accession>A0ABM1S1Y0</accession>
<feature type="non-terminal residue" evidence="5">
    <location>
        <position position="815"/>
    </location>
</feature>
<dbReference type="InterPro" id="IPR050778">
    <property type="entry name" value="Cueball_EGF_LRP_Nidogen"/>
</dbReference>
<gene>
    <name evidence="5" type="primary">LOC106478323</name>
</gene>
<keyword evidence="2" id="KW-0472">Membrane</keyword>